<keyword evidence="7" id="KW-0175">Coiled coil</keyword>
<dbReference type="InterPro" id="IPR027417">
    <property type="entry name" value="P-loop_NTPase"/>
</dbReference>
<keyword evidence="6" id="KW-0378">Hydrolase</keyword>
<evidence type="ECO:0000256" key="7">
    <source>
        <dbReference type="SAM" id="Coils"/>
    </source>
</evidence>
<dbReference type="Pfam" id="PF06745">
    <property type="entry name" value="ATPase"/>
    <property type="match status" value="2"/>
</dbReference>
<dbReference type="NCBIfam" id="NF006799">
    <property type="entry name" value="PRK09302.1"/>
    <property type="match status" value="1"/>
</dbReference>
<evidence type="ECO:0000313" key="9">
    <source>
        <dbReference type="EMBL" id="MCG7939088.1"/>
    </source>
</evidence>
<dbReference type="Proteomes" id="UP000886687">
    <property type="component" value="Unassembled WGS sequence"/>
</dbReference>
<dbReference type="Gene3D" id="3.40.50.300">
    <property type="entry name" value="P-loop containing nucleotide triphosphate hydrolases"/>
    <property type="match status" value="2"/>
</dbReference>
<keyword evidence="2" id="KW-0597">Phosphoprotein</keyword>
<dbReference type="InterPro" id="IPR003593">
    <property type="entry name" value="AAA+_ATPase"/>
</dbReference>
<reference evidence="9" key="1">
    <citation type="journal article" date="2021" name="Proc. Natl. Acad. Sci. U.S.A.">
        <title>Global biogeography of chemosynthetic symbionts reveals both localized and globally distributed symbiont groups. .</title>
        <authorList>
            <person name="Osvatic J.T."/>
            <person name="Wilkins L.G.E."/>
            <person name="Leibrecht L."/>
            <person name="Leray M."/>
            <person name="Zauner S."/>
            <person name="Polzin J."/>
            <person name="Camacho Y."/>
            <person name="Gros O."/>
            <person name="van Gils J.A."/>
            <person name="Eisen J.A."/>
            <person name="Petersen J.M."/>
            <person name="Yuen B."/>
        </authorList>
    </citation>
    <scope>NUCLEOTIDE SEQUENCE</scope>
    <source>
        <strain evidence="9">MAGL173</strain>
    </source>
</reference>
<dbReference type="InterPro" id="IPR014774">
    <property type="entry name" value="KaiC-like_dom"/>
</dbReference>
<dbReference type="PROSITE" id="PS51146">
    <property type="entry name" value="KAIC"/>
    <property type="match status" value="2"/>
</dbReference>
<sequence length="551" mass="60835">MKNQKISSGLKGLDTILNGGYPAACPTLLKGGPGTGKTVFSLGFAHAQLQQGGSAVIATCDESPERLVGYMDKFGMQGSAHLASGKLLILDFRPNLDETVVGEYDLSPILLRISHAIEKSNAEILVIDSLQNLMMGLGVTEPRKEILELFDWVREKGVTTLVTTSAAQDDLQPSLLEEYAVDCVIHLSQHLNNQLMTRYLRVLKMRGSAHGSNSYPFSLNHSGVSLLPITATRLDHRMMTDRVSTGIPRIDNMLGGEGYYKGASLMISGRSGSGKTIFANTMVHQVLQQGVKAIYVTFEESESDMIRNLQSVGIDLTEYCDSGQLLIHSGRAIEMGLEDHLITIIDLVDKTSPELLVLDPVSALIDMGSSQMVKMLMIRFISYIRELGSSLLLTELLPDASDDYSELAISSLVDTWFRLRQVESNGELNRLINVVKSRGTKTSNQVKEFTIGEKGIVIEDPYIGEGNLVVGSAKMSRVKQDQEEADRKRFELNQIEQALSTLQTAYESKQRVLGAEFESEKQELMRRLDELKRQAGRVTGLQAAMQELREE</sequence>
<evidence type="ECO:0000256" key="2">
    <source>
        <dbReference type="ARBA" id="ARBA00022553"/>
    </source>
</evidence>
<keyword evidence="3 9" id="KW-0808">Transferase</keyword>
<dbReference type="SUPFAM" id="SSF52540">
    <property type="entry name" value="P-loop containing nucleoside triphosphate hydrolases"/>
    <property type="match status" value="2"/>
</dbReference>
<dbReference type="InterPro" id="IPR051347">
    <property type="entry name" value="Circadian_clock_KaiC-rel"/>
</dbReference>
<dbReference type="SMART" id="SM00382">
    <property type="entry name" value="AAA"/>
    <property type="match status" value="2"/>
</dbReference>
<evidence type="ECO:0000256" key="5">
    <source>
        <dbReference type="ARBA" id="ARBA00022777"/>
    </source>
</evidence>
<evidence type="ECO:0000313" key="10">
    <source>
        <dbReference type="Proteomes" id="UP000886687"/>
    </source>
</evidence>
<keyword evidence="4" id="KW-0677">Repeat</keyword>
<keyword evidence="5" id="KW-0418">Kinase</keyword>
<dbReference type="GO" id="GO:0016787">
    <property type="term" value="F:hydrolase activity"/>
    <property type="evidence" value="ECO:0007669"/>
    <property type="project" value="UniProtKB-KW"/>
</dbReference>
<organism evidence="9 10">
    <name type="scientific">Candidatus Thiodiazotropha lotti</name>
    <dbReference type="NCBI Taxonomy" id="2792787"/>
    <lineage>
        <taxon>Bacteria</taxon>
        <taxon>Pseudomonadati</taxon>
        <taxon>Pseudomonadota</taxon>
        <taxon>Gammaproteobacteria</taxon>
        <taxon>Chromatiales</taxon>
        <taxon>Sedimenticolaceae</taxon>
        <taxon>Candidatus Thiodiazotropha</taxon>
    </lineage>
</organism>
<evidence type="ECO:0000256" key="3">
    <source>
        <dbReference type="ARBA" id="ARBA00022679"/>
    </source>
</evidence>
<feature type="domain" description="KaiC" evidence="8">
    <location>
        <begin position="4"/>
        <end position="240"/>
    </location>
</feature>
<dbReference type="GO" id="GO:0004674">
    <property type="term" value="F:protein serine/threonine kinase activity"/>
    <property type="evidence" value="ECO:0007669"/>
    <property type="project" value="UniProtKB-EC"/>
</dbReference>
<comment type="caution">
    <text evidence="9">The sequence shown here is derived from an EMBL/GenBank/DDBJ whole genome shotgun (WGS) entry which is preliminary data.</text>
</comment>
<dbReference type="InterPro" id="IPR010624">
    <property type="entry name" value="KaiC_dom"/>
</dbReference>
<dbReference type="InterPro" id="IPR030665">
    <property type="entry name" value="KaiC"/>
</dbReference>
<dbReference type="PANTHER" id="PTHR42926:SF1">
    <property type="entry name" value="CIRCADIAN CLOCK OSCILLATOR PROTEIN KAIC 1"/>
    <property type="match status" value="1"/>
</dbReference>
<protein>
    <recommendedName>
        <fullName evidence="1">non-specific serine/threonine protein kinase</fullName>
        <ecNumber evidence="1">2.7.11.1</ecNumber>
    </recommendedName>
</protein>
<dbReference type="EMBL" id="JAEPDI010000005">
    <property type="protein sequence ID" value="MCG7939088.1"/>
    <property type="molecule type" value="Genomic_DNA"/>
</dbReference>
<dbReference type="EC" id="2.7.11.1" evidence="1"/>
<evidence type="ECO:0000256" key="6">
    <source>
        <dbReference type="ARBA" id="ARBA00022801"/>
    </source>
</evidence>
<feature type="coiled-coil region" evidence="7">
    <location>
        <begin position="478"/>
        <end position="551"/>
    </location>
</feature>
<dbReference type="PIRSF" id="PIRSF039117">
    <property type="entry name" value="KaiC"/>
    <property type="match status" value="1"/>
</dbReference>
<dbReference type="AlphaFoldDB" id="A0A9E4K4S7"/>
<evidence type="ECO:0000256" key="4">
    <source>
        <dbReference type="ARBA" id="ARBA00022737"/>
    </source>
</evidence>
<evidence type="ECO:0000256" key="1">
    <source>
        <dbReference type="ARBA" id="ARBA00012513"/>
    </source>
</evidence>
<evidence type="ECO:0000259" key="8">
    <source>
        <dbReference type="PROSITE" id="PS51146"/>
    </source>
</evidence>
<gene>
    <name evidence="9" type="primary">kaiC</name>
    <name evidence="9" type="ORF">JAZ04_09575</name>
</gene>
<dbReference type="PANTHER" id="PTHR42926">
    <property type="match status" value="1"/>
</dbReference>
<proteinExistence type="predicted"/>
<dbReference type="GO" id="GO:0005524">
    <property type="term" value="F:ATP binding"/>
    <property type="evidence" value="ECO:0007669"/>
    <property type="project" value="InterPro"/>
</dbReference>
<feature type="domain" description="KaiC" evidence="8">
    <location>
        <begin position="241"/>
        <end position="472"/>
    </location>
</feature>
<accession>A0A9E4K4S7</accession>
<name>A0A9E4K4S7_9GAMM</name>